<feature type="repeat" description="ANK" evidence="8">
    <location>
        <begin position="513"/>
        <end position="545"/>
    </location>
</feature>
<dbReference type="GO" id="GO:0003713">
    <property type="term" value="F:transcription coactivator activity"/>
    <property type="evidence" value="ECO:0007669"/>
    <property type="project" value="TreeGrafter"/>
</dbReference>
<gene>
    <name evidence="11" type="ORF">ESCO_003689</name>
</gene>
<feature type="repeat" description="ANK" evidence="8">
    <location>
        <begin position="367"/>
        <end position="399"/>
    </location>
</feature>
<dbReference type="OrthoDB" id="6718656at2759"/>
<dbReference type="SMART" id="SM01252">
    <property type="entry name" value="KilA-N"/>
    <property type="match status" value="1"/>
</dbReference>
<protein>
    <recommendedName>
        <fullName evidence="7">Transcription factor SWI6</fullName>
    </recommendedName>
</protein>
<feature type="compositionally biased region" description="Polar residues" evidence="9">
    <location>
        <begin position="262"/>
        <end position="274"/>
    </location>
</feature>
<sequence length="803" mass="86392">MSQQSQQGRSASFSRGFNAAVVDGPQIYSASYSGVDVYEMEVNSVAVMRRRHDSWLNATQILKVAGVDKGKRTKILEKEIQTGEHEKVQGGYGKYQGTWIKFERGVEVCRQYGVEDLLRPLLTYDMGQDGGIAGRGDFNTPTKEQAMAAQRKRLYNAGVEGRPNGMSGTFFKNISSTASHAVAAISKARFGSPGPRNRNGPTRAPSFSHQPSMQNPDEFPGNSQQSFASEYAPSIEPAFSQPSASASAPAPDPEPPRKRQRVTMTPVDSFSGTGQNAEVYANAFPGSPTEPNESFLYTQSAAAEHPVPEESGGDSLPPLPYDASPEVELKRSMLMGLFMDSAAEDLSNSEMLRTLTALELDMPIDLQSHTALHWAATLARMPLLRALIAAGASPQRVNVSGETALMRACLVTNSMDHGSFPDLLEVLGGTMEARDQKGRTVLHHIAVTSAVKGRNAASRYYLESLLEWVVRQGSVPSSQDVRVNGSAPAVSLSMPKMGIARFMSEIVNAQDNSGDTALNIAARIGNRSIISQLLEVGADPNISNRVGLRPIDFGIGGDNSEAKTNGSAEIEKSNGAPGANQRSRESSDEVIASITHLLTETGTAFQQEMKAKQSSIDALHASLRSTSSQLGEARRSVESLAETVKKQQLARQKVANLAHAREDDQIRVMTEQSAASQANPSSSSWETELAAMLEAADEALAGGGGGSAPSSERPLPPSDILRARIRALEGRRDATRKMVLALKGRSRDVEVKYRRIVALCTGIPERDVDAVIDGLVKAVESEDDELEIGRVRRFLGGVEGVVR</sequence>
<name>A0A0M9VXL9_ESCWE</name>
<dbReference type="SUPFAM" id="SSF48403">
    <property type="entry name" value="Ankyrin repeat"/>
    <property type="match status" value="1"/>
</dbReference>
<dbReference type="Pfam" id="PF04383">
    <property type="entry name" value="KilA-N"/>
    <property type="match status" value="1"/>
</dbReference>
<keyword evidence="3" id="KW-0749">Sporulation</keyword>
<keyword evidence="2" id="KW-0677">Repeat</keyword>
<dbReference type="GO" id="GO:0048315">
    <property type="term" value="P:conidium formation"/>
    <property type="evidence" value="ECO:0007669"/>
    <property type="project" value="UniProtKB-KW"/>
</dbReference>
<evidence type="ECO:0000256" key="4">
    <source>
        <dbReference type="ARBA" id="ARBA00023043"/>
    </source>
</evidence>
<dbReference type="GO" id="GO:0030435">
    <property type="term" value="P:sporulation resulting in formation of a cellular spore"/>
    <property type="evidence" value="ECO:0007669"/>
    <property type="project" value="UniProtKB-KW"/>
</dbReference>
<dbReference type="PROSITE" id="PS50088">
    <property type="entry name" value="ANK_REPEAT"/>
    <property type="match status" value="2"/>
</dbReference>
<dbReference type="Pfam" id="PF13637">
    <property type="entry name" value="Ank_4"/>
    <property type="match status" value="1"/>
</dbReference>
<feature type="region of interest" description="Disordered" evidence="9">
    <location>
        <begin position="559"/>
        <end position="587"/>
    </location>
</feature>
<reference evidence="11 12" key="1">
    <citation type="submission" date="2015-07" db="EMBL/GenBank/DDBJ databases">
        <title>The genome of the fungus Escovopsis weberi, a specialized disease agent of ant agriculture.</title>
        <authorList>
            <person name="de Man T.J."/>
            <person name="Stajich J.E."/>
            <person name="Kubicek C.P."/>
            <person name="Chenthamara K."/>
            <person name="Atanasova L."/>
            <person name="Druzhinina I.S."/>
            <person name="Birnbaum S."/>
            <person name="Barribeau S.M."/>
            <person name="Teiling C."/>
            <person name="Suen G."/>
            <person name="Currie C."/>
            <person name="Gerardo N.M."/>
        </authorList>
    </citation>
    <scope>NUCLEOTIDE SEQUENCE [LARGE SCALE GENOMIC DNA]</scope>
</reference>
<evidence type="ECO:0000256" key="1">
    <source>
        <dbReference type="ARBA" id="ARBA00004123"/>
    </source>
</evidence>
<comment type="caution">
    <text evidence="11">The sequence shown here is derived from an EMBL/GenBank/DDBJ whole genome shotgun (WGS) entry which is preliminary data.</text>
</comment>
<dbReference type="InterPro" id="IPR036887">
    <property type="entry name" value="HTH_APSES_sf"/>
</dbReference>
<dbReference type="AlphaFoldDB" id="A0A0M9VXL9"/>
<dbReference type="PROSITE" id="PS51299">
    <property type="entry name" value="HTH_APSES"/>
    <property type="match status" value="1"/>
</dbReference>
<accession>A0A0M9VXL9</accession>
<evidence type="ECO:0000256" key="5">
    <source>
        <dbReference type="ARBA" id="ARBA00023321"/>
    </source>
</evidence>
<dbReference type="FunFam" id="1.25.40.20:FF:000365">
    <property type="entry name" value="Start control protein cdc10"/>
    <property type="match status" value="1"/>
</dbReference>
<dbReference type="GO" id="GO:0003677">
    <property type="term" value="F:DNA binding"/>
    <property type="evidence" value="ECO:0007669"/>
    <property type="project" value="InterPro"/>
</dbReference>
<dbReference type="EMBL" id="LGSR01000002">
    <property type="protein sequence ID" value="KOS23169.1"/>
    <property type="molecule type" value="Genomic_DNA"/>
</dbReference>
<organism evidence="11 12">
    <name type="scientific">Escovopsis weberi</name>
    <dbReference type="NCBI Taxonomy" id="150374"/>
    <lineage>
        <taxon>Eukaryota</taxon>
        <taxon>Fungi</taxon>
        <taxon>Dikarya</taxon>
        <taxon>Ascomycota</taxon>
        <taxon>Pezizomycotina</taxon>
        <taxon>Sordariomycetes</taxon>
        <taxon>Hypocreomycetidae</taxon>
        <taxon>Hypocreales</taxon>
        <taxon>Hypocreaceae</taxon>
        <taxon>Escovopsis</taxon>
    </lineage>
</organism>
<feature type="domain" description="HTH APSES-type" evidence="10">
    <location>
        <begin position="27"/>
        <end position="135"/>
    </location>
</feature>
<keyword evidence="12" id="KW-1185">Reference proteome</keyword>
<dbReference type="InterPro" id="IPR018004">
    <property type="entry name" value="KilA/APSES_HTH"/>
</dbReference>
<evidence type="ECO:0000256" key="7">
    <source>
        <dbReference type="ARBA" id="ARBA00073460"/>
    </source>
</evidence>
<proteinExistence type="predicted"/>
<comment type="subcellular location">
    <subcellularLocation>
        <location evidence="1">Nucleus</location>
    </subcellularLocation>
</comment>
<dbReference type="Proteomes" id="UP000053831">
    <property type="component" value="Unassembled WGS sequence"/>
</dbReference>
<evidence type="ECO:0000313" key="12">
    <source>
        <dbReference type="Proteomes" id="UP000053831"/>
    </source>
</evidence>
<dbReference type="Pfam" id="PF00023">
    <property type="entry name" value="Ank"/>
    <property type="match status" value="1"/>
</dbReference>
<evidence type="ECO:0000256" key="9">
    <source>
        <dbReference type="SAM" id="MobiDB-lite"/>
    </source>
</evidence>
<dbReference type="Gene3D" id="3.10.260.10">
    <property type="entry name" value="Transcription regulator HTH, APSES-type DNA-binding domain"/>
    <property type="match status" value="1"/>
</dbReference>
<evidence type="ECO:0000256" key="8">
    <source>
        <dbReference type="PROSITE-ProRule" id="PRU00023"/>
    </source>
</evidence>
<evidence type="ECO:0000259" key="10">
    <source>
        <dbReference type="PROSITE" id="PS51299"/>
    </source>
</evidence>
<dbReference type="InterPro" id="IPR002110">
    <property type="entry name" value="Ankyrin_rpt"/>
</dbReference>
<dbReference type="STRING" id="150374.A0A0M9VXL9"/>
<dbReference type="InterPro" id="IPR003163">
    <property type="entry name" value="Tscrpt_reg_HTH_APSES-type"/>
</dbReference>
<dbReference type="PANTHER" id="PTHR43828:SF3">
    <property type="entry name" value="CHROMO DOMAIN-CONTAINING PROTEIN"/>
    <property type="match status" value="1"/>
</dbReference>
<dbReference type="Gene3D" id="1.25.40.20">
    <property type="entry name" value="Ankyrin repeat-containing domain"/>
    <property type="match status" value="1"/>
</dbReference>
<dbReference type="GO" id="GO:0030907">
    <property type="term" value="C:MBF transcription complex"/>
    <property type="evidence" value="ECO:0007669"/>
    <property type="project" value="TreeGrafter"/>
</dbReference>
<comment type="function">
    <text evidence="6">Transcription factor that plays a role downstream of the MCK1-MKK2-MPS1 cascade. Required for hyphal morphogenesis and pathogenicity. Is an important oxidative stress response regulator and plays a positive role in the regulation of extracellular peroxidases.</text>
</comment>
<dbReference type="FunFam" id="3.10.260.10:FF:000001">
    <property type="entry name" value="APSES transcription factor (MbpA)"/>
    <property type="match status" value="1"/>
</dbReference>
<evidence type="ECO:0000256" key="2">
    <source>
        <dbReference type="ARBA" id="ARBA00022737"/>
    </source>
</evidence>
<dbReference type="GO" id="GO:0001228">
    <property type="term" value="F:DNA-binding transcription activator activity, RNA polymerase II-specific"/>
    <property type="evidence" value="ECO:0007669"/>
    <property type="project" value="UniProtKB-ARBA"/>
</dbReference>
<evidence type="ECO:0000256" key="3">
    <source>
        <dbReference type="ARBA" id="ARBA00022969"/>
    </source>
</evidence>
<dbReference type="InterPro" id="IPR036770">
    <property type="entry name" value="Ankyrin_rpt-contain_sf"/>
</dbReference>
<evidence type="ECO:0000313" key="11">
    <source>
        <dbReference type="EMBL" id="KOS23169.1"/>
    </source>
</evidence>
<feature type="region of interest" description="Disordered" evidence="9">
    <location>
        <begin position="188"/>
        <end position="225"/>
    </location>
</feature>
<dbReference type="PROSITE" id="PS50297">
    <property type="entry name" value="ANK_REP_REGION"/>
    <property type="match status" value="1"/>
</dbReference>
<dbReference type="GO" id="GO:0033309">
    <property type="term" value="C:SBF transcription complex"/>
    <property type="evidence" value="ECO:0007669"/>
    <property type="project" value="TreeGrafter"/>
</dbReference>
<evidence type="ECO:0000256" key="6">
    <source>
        <dbReference type="ARBA" id="ARBA00059984"/>
    </source>
</evidence>
<keyword evidence="5" id="KW-0183">Conidiation</keyword>
<dbReference type="SMART" id="SM00248">
    <property type="entry name" value="ANK"/>
    <property type="match status" value="2"/>
</dbReference>
<feature type="compositionally biased region" description="Low complexity" evidence="9">
    <location>
        <begin position="238"/>
        <end position="249"/>
    </location>
</feature>
<feature type="compositionally biased region" description="Polar residues" evidence="9">
    <location>
        <begin position="205"/>
        <end position="225"/>
    </location>
</feature>
<keyword evidence="4 8" id="KW-0040">ANK repeat</keyword>
<dbReference type="PANTHER" id="PTHR43828">
    <property type="entry name" value="ASPARAGINASE"/>
    <property type="match status" value="1"/>
</dbReference>
<dbReference type="InterPro" id="IPR051642">
    <property type="entry name" value="SWI6-like"/>
</dbReference>
<dbReference type="SUPFAM" id="SSF54616">
    <property type="entry name" value="DNA-binding domain of Mlu1-box binding protein MBP1"/>
    <property type="match status" value="1"/>
</dbReference>
<feature type="region of interest" description="Disordered" evidence="9">
    <location>
        <begin position="238"/>
        <end position="274"/>
    </location>
</feature>